<keyword evidence="5" id="KW-1133">Transmembrane helix</keyword>
<dbReference type="InterPro" id="IPR020717">
    <property type="entry name" value="Bcl2_BH1_motif_CS"/>
</dbReference>
<evidence type="ECO:0000256" key="4">
    <source>
        <dbReference type="ARBA" id="ARBA00022703"/>
    </source>
</evidence>
<dbReference type="OrthoDB" id="6021377at2759"/>
<keyword evidence="6" id="KW-0472">Membrane</keyword>
<dbReference type="CDD" id="cd06845">
    <property type="entry name" value="Bcl-2_like"/>
    <property type="match status" value="1"/>
</dbReference>
<dbReference type="Gene3D" id="1.10.437.10">
    <property type="entry name" value="Blc2-like"/>
    <property type="match status" value="1"/>
</dbReference>
<dbReference type="InterPro" id="IPR026298">
    <property type="entry name" value="Bcl-2_fam"/>
</dbReference>
<dbReference type="RefSeq" id="XP_020904923.1">
    <property type="nucleotide sequence ID" value="XM_021049264.2"/>
</dbReference>
<dbReference type="GO" id="GO:0005741">
    <property type="term" value="C:mitochondrial outer membrane"/>
    <property type="evidence" value="ECO:0007669"/>
    <property type="project" value="TreeGrafter"/>
</dbReference>
<dbReference type="GO" id="GO:0051400">
    <property type="term" value="F:BH domain binding"/>
    <property type="evidence" value="ECO:0007669"/>
    <property type="project" value="TreeGrafter"/>
</dbReference>
<dbReference type="InterPro" id="IPR046371">
    <property type="entry name" value="Bcl-2_BH1-3"/>
</dbReference>
<dbReference type="InterPro" id="IPR002475">
    <property type="entry name" value="Bcl2-like"/>
</dbReference>
<dbReference type="EnsemblMetazoa" id="XM_021049263.2">
    <property type="protein sequence ID" value="XP_020904922.1"/>
    <property type="gene ID" value="LOC110243186"/>
</dbReference>
<dbReference type="GeneID" id="110243186"/>
<dbReference type="GO" id="GO:0008630">
    <property type="term" value="P:intrinsic apoptotic signaling pathway in response to DNA damage"/>
    <property type="evidence" value="ECO:0007669"/>
    <property type="project" value="TreeGrafter"/>
</dbReference>
<dbReference type="InterPro" id="IPR036834">
    <property type="entry name" value="Bcl-2-like_sf"/>
</dbReference>
<evidence type="ECO:0000313" key="8">
    <source>
        <dbReference type="EnsemblMetazoa" id="XP_020904922.1"/>
    </source>
</evidence>
<dbReference type="PROSITE" id="PS50062">
    <property type="entry name" value="BCL2_FAMILY"/>
    <property type="match status" value="1"/>
</dbReference>
<keyword evidence="4" id="KW-0053">Apoptosis</keyword>
<evidence type="ECO:0000256" key="1">
    <source>
        <dbReference type="ARBA" id="ARBA00004308"/>
    </source>
</evidence>
<dbReference type="EnsemblMetazoa" id="XM_021049264.2">
    <property type="protein sequence ID" value="XP_020904923.1"/>
    <property type="gene ID" value="LOC110243186"/>
</dbReference>
<name>A0A913XIN3_EXADI</name>
<dbReference type="PANTHER" id="PTHR11256:SF47">
    <property type="entry name" value="BCL-2-LIKE PROTEIN 10"/>
    <property type="match status" value="1"/>
</dbReference>
<evidence type="ECO:0000259" key="7">
    <source>
        <dbReference type="SMART" id="SM00337"/>
    </source>
</evidence>
<proteinExistence type="inferred from homology"/>
<dbReference type="KEGG" id="epa:110243186"/>
<protein>
    <recommendedName>
        <fullName evidence="7">Bcl-2 Bcl-2 homology region 1-3 domain-containing protein</fullName>
    </recommendedName>
</protein>
<dbReference type="AlphaFoldDB" id="A0A913XIN3"/>
<feature type="domain" description="Bcl-2 Bcl-2 homology region 1-3" evidence="7">
    <location>
        <begin position="64"/>
        <end position="161"/>
    </location>
</feature>
<dbReference type="Proteomes" id="UP000887567">
    <property type="component" value="Unplaced"/>
</dbReference>
<accession>A0A913XIN3</accession>
<keyword evidence="3" id="KW-0812">Transmembrane</keyword>
<evidence type="ECO:0000256" key="3">
    <source>
        <dbReference type="ARBA" id="ARBA00022692"/>
    </source>
</evidence>
<evidence type="ECO:0000313" key="9">
    <source>
        <dbReference type="Proteomes" id="UP000887567"/>
    </source>
</evidence>
<dbReference type="PROSITE" id="PS01080">
    <property type="entry name" value="BH1"/>
    <property type="match status" value="1"/>
</dbReference>
<reference evidence="8" key="1">
    <citation type="submission" date="2022-11" db="UniProtKB">
        <authorList>
            <consortium name="EnsemblMetazoa"/>
        </authorList>
    </citation>
    <scope>IDENTIFICATION</scope>
</reference>
<evidence type="ECO:0000256" key="2">
    <source>
        <dbReference type="ARBA" id="ARBA00009458"/>
    </source>
</evidence>
<dbReference type="GO" id="GO:0001836">
    <property type="term" value="P:release of cytochrome c from mitochondria"/>
    <property type="evidence" value="ECO:0007669"/>
    <property type="project" value="TreeGrafter"/>
</dbReference>
<dbReference type="GO" id="GO:0042981">
    <property type="term" value="P:regulation of apoptotic process"/>
    <property type="evidence" value="ECO:0007669"/>
    <property type="project" value="InterPro"/>
</dbReference>
<comment type="subcellular location">
    <subcellularLocation>
        <location evidence="1">Endomembrane system</location>
    </subcellularLocation>
</comment>
<evidence type="ECO:0000256" key="6">
    <source>
        <dbReference type="ARBA" id="ARBA00023136"/>
    </source>
</evidence>
<dbReference type="SMART" id="SM00337">
    <property type="entry name" value="BCL"/>
    <property type="match status" value="1"/>
</dbReference>
<keyword evidence="9" id="KW-1185">Reference proteome</keyword>
<comment type="similarity">
    <text evidence="2">Belongs to the Bcl-2 family.</text>
</comment>
<evidence type="ECO:0000256" key="5">
    <source>
        <dbReference type="ARBA" id="ARBA00022989"/>
    </source>
</evidence>
<dbReference type="GO" id="GO:0097192">
    <property type="term" value="P:extrinsic apoptotic signaling pathway in absence of ligand"/>
    <property type="evidence" value="ECO:0007669"/>
    <property type="project" value="TreeGrafter"/>
</dbReference>
<dbReference type="Pfam" id="PF00452">
    <property type="entry name" value="Bcl-2"/>
    <property type="match status" value="1"/>
</dbReference>
<dbReference type="GO" id="GO:0012505">
    <property type="term" value="C:endomembrane system"/>
    <property type="evidence" value="ECO:0007669"/>
    <property type="project" value="UniProtKB-SubCell"/>
</dbReference>
<dbReference type="RefSeq" id="XP_020904922.1">
    <property type="nucleotide sequence ID" value="XM_021049263.2"/>
</dbReference>
<dbReference type="PRINTS" id="PR01862">
    <property type="entry name" value="BCL2FAMILY"/>
</dbReference>
<dbReference type="PANTHER" id="PTHR11256">
    <property type="entry name" value="BCL-2 RELATED"/>
    <property type="match status" value="1"/>
</dbReference>
<dbReference type="SUPFAM" id="SSF56854">
    <property type="entry name" value="Bcl-2 inhibitors of programmed cell death"/>
    <property type="match status" value="1"/>
</dbReference>
<sequence length="295" mass="33801">MRETLRVESGAQESMTMKRMNAGQEAGNDAVRKLHQQAHFLARDIVCYRTGNGEVSRNLTAQNMRRLSDELEQCHHLLLNNMCNTLNMTSDTAHQKFVQIADEVFRDGVNWGRIVALFTFGGRLAQFCARNGMQHNVDDVEQWLGDYISGLSSWILKQGGWSMCMACSYHSLHGCPYSSSKSLDFTTEYLRRVDRRYNLHDLECSMERYRVAVSRSRPESSSLVIANCMLFNNSKLNWRRRSKSRTKHTINAQNDIYCAKSAKLVSSPSVLYSKMENSNANFSSHLDTWSENLKN</sequence>
<organism evidence="8 9">
    <name type="scientific">Exaiptasia diaphana</name>
    <name type="common">Tropical sea anemone</name>
    <name type="synonym">Aiptasia pulchella</name>
    <dbReference type="NCBI Taxonomy" id="2652724"/>
    <lineage>
        <taxon>Eukaryota</taxon>
        <taxon>Metazoa</taxon>
        <taxon>Cnidaria</taxon>
        <taxon>Anthozoa</taxon>
        <taxon>Hexacorallia</taxon>
        <taxon>Actiniaria</taxon>
        <taxon>Aiptasiidae</taxon>
        <taxon>Exaiptasia</taxon>
    </lineage>
</organism>